<sequence>MKKPRQPKAALAAGTPAAAFVAAAVTTHTPWLHALALATAALPWLGALTWRSLFARKPPAVRRDLLELARIEARIEARTERGA</sequence>
<keyword evidence="1" id="KW-1133">Transmembrane helix</keyword>
<evidence type="ECO:0000313" key="3">
    <source>
        <dbReference type="Proteomes" id="UP000319210"/>
    </source>
</evidence>
<evidence type="ECO:0000313" key="2">
    <source>
        <dbReference type="EMBL" id="GEB53843.1"/>
    </source>
</evidence>
<reference evidence="2 3" key="1">
    <citation type="submission" date="2019-06" db="EMBL/GenBank/DDBJ databases">
        <title>Whole genome shotgun sequence of Streptomyces cacaoi subsp. cacaoi NBRC 12748.</title>
        <authorList>
            <person name="Hosoyama A."/>
            <person name="Uohara A."/>
            <person name="Ohji S."/>
            <person name="Ichikawa N."/>
        </authorList>
    </citation>
    <scope>NUCLEOTIDE SEQUENCE [LARGE SCALE GENOMIC DNA]</scope>
    <source>
        <strain evidence="2 3">NBRC 12748</strain>
    </source>
</reference>
<dbReference type="AlphaFoldDB" id="A0A4Y3RAZ4"/>
<name>A0A4Y3RAZ4_STRCI</name>
<evidence type="ECO:0000256" key="1">
    <source>
        <dbReference type="SAM" id="Phobius"/>
    </source>
</evidence>
<dbReference type="EMBL" id="BJMM01000066">
    <property type="protein sequence ID" value="GEB53843.1"/>
    <property type="molecule type" value="Genomic_DNA"/>
</dbReference>
<protein>
    <submittedName>
        <fullName evidence="2">Uncharacterized protein</fullName>
    </submittedName>
</protein>
<dbReference type="RefSeq" id="WP_141275798.1">
    <property type="nucleotide sequence ID" value="NZ_BJMM01000066.1"/>
</dbReference>
<organism evidence="2 3">
    <name type="scientific">Streptomyces cacaoi</name>
    <dbReference type="NCBI Taxonomy" id="1898"/>
    <lineage>
        <taxon>Bacteria</taxon>
        <taxon>Bacillati</taxon>
        <taxon>Actinomycetota</taxon>
        <taxon>Actinomycetes</taxon>
        <taxon>Kitasatosporales</taxon>
        <taxon>Streptomycetaceae</taxon>
        <taxon>Streptomyces</taxon>
    </lineage>
</organism>
<gene>
    <name evidence="2" type="ORF">SCA03_63940</name>
</gene>
<keyword evidence="1" id="KW-0472">Membrane</keyword>
<comment type="caution">
    <text evidence="2">The sequence shown here is derived from an EMBL/GenBank/DDBJ whole genome shotgun (WGS) entry which is preliminary data.</text>
</comment>
<dbReference type="Proteomes" id="UP000319210">
    <property type="component" value="Unassembled WGS sequence"/>
</dbReference>
<keyword evidence="1" id="KW-0812">Transmembrane</keyword>
<keyword evidence="3" id="KW-1185">Reference proteome</keyword>
<proteinExistence type="predicted"/>
<feature type="transmembrane region" description="Helical" evidence="1">
    <location>
        <begin position="34"/>
        <end position="54"/>
    </location>
</feature>
<accession>A0A4Y3RAZ4</accession>